<dbReference type="Gene3D" id="3.20.20.140">
    <property type="entry name" value="Metal-dependent hydrolases"/>
    <property type="match status" value="1"/>
</dbReference>
<dbReference type="GO" id="GO:0016831">
    <property type="term" value="F:carboxy-lyase activity"/>
    <property type="evidence" value="ECO:0007669"/>
    <property type="project" value="InterPro"/>
</dbReference>
<proteinExistence type="predicted"/>
<evidence type="ECO:0000313" key="3">
    <source>
        <dbReference type="EMBL" id="ELY92029.1"/>
    </source>
</evidence>
<keyword evidence="4" id="KW-1185">Reference proteome</keyword>
<dbReference type="GO" id="GO:0005737">
    <property type="term" value="C:cytoplasm"/>
    <property type="evidence" value="ECO:0007669"/>
    <property type="project" value="TreeGrafter"/>
</dbReference>
<evidence type="ECO:0000259" key="2">
    <source>
        <dbReference type="Pfam" id="PF04909"/>
    </source>
</evidence>
<dbReference type="Proteomes" id="UP000011511">
    <property type="component" value="Unassembled WGS sequence"/>
</dbReference>
<dbReference type="GO" id="GO:0019748">
    <property type="term" value="P:secondary metabolic process"/>
    <property type="evidence" value="ECO:0007669"/>
    <property type="project" value="TreeGrafter"/>
</dbReference>
<dbReference type="InterPro" id="IPR006680">
    <property type="entry name" value="Amidohydro-rel"/>
</dbReference>
<dbReference type="RefSeq" id="WP_007107558.1">
    <property type="nucleotide sequence ID" value="NZ_AOIK01000002.1"/>
</dbReference>
<dbReference type="InterPro" id="IPR032465">
    <property type="entry name" value="ACMSD"/>
</dbReference>
<dbReference type="GO" id="GO:0016787">
    <property type="term" value="F:hydrolase activity"/>
    <property type="evidence" value="ECO:0007669"/>
    <property type="project" value="UniProtKB-KW"/>
</dbReference>
<dbReference type="InterPro" id="IPR032466">
    <property type="entry name" value="Metal_Hydrolase"/>
</dbReference>
<keyword evidence="3" id="KW-0378">Hydrolase</keyword>
<keyword evidence="1" id="KW-0456">Lyase</keyword>
<dbReference type="eggNOG" id="arCOG01931">
    <property type="taxonomic scope" value="Archaea"/>
</dbReference>
<dbReference type="SUPFAM" id="SSF51556">
    <property type="entry name" value="Metallo-dependent hydrolases"/>
    <property type="match status" value="1"/>
</dbReference>
<organism evidence="3 4">
    <name type="scientific">Natrinema altunense (strain JCM 12890 / CGMCC 1.3731 / AJ2)</name>
    <dbReference type="NCBI Taxonomy" id="1227494"/>
    <lineage>
        <taxon>Archaea</taxon>
        <taxon>Methanobacteriati</taxon>
        <taxon>Methanobacteriota</taxon>
        <taxon>Stenosarchaea group</taxon>
        <taxon>Halobacteria</taxon>
        <taxon>Halobacteriales</taxon>
        <taxon>Natrialbaceae</taxon>
        <taxon>Natrinema</taxon>
    </lineage>
</organism>
<dbReference type="PATRIC" id="fig|1227494.3.peg.142"/>
<dbReference type="AlphaFoldDB" id="M0A0C5"/>
<accession>M0A0C5</accession>
<dbReference type="PANTHER" id="PTHR21240">
    <property type="entry name" value="2-AMINO-3-CARBOXYLMUCONATE-6-SEMIALDEHYDE DECARBOXYLASE"/>
    <property type="match status" value="1"/>
</dbReference>
<dbReference type="EMBL" id="AOIK01000002">
    <property type="protein sequence ID" value="ELY92029.1"/>
    <property type="molecule type" value="Genomic_DNA"/>
</dbReference>
<name>M0A0C5_NATA2</name>
<reference evidence="3 4" key="1">
    <citation type="journal article" date="2014" name="PLoS Genet.">
        <title>Phylogenetically driven sequencing of extremely halophilic archaea reveals strategies for static and dynamic osmo-response.</title>
        <authorList>
            <person name="Becker E.A."/>
            <person name="Seitzer P.M."/>
            <person name="Tritt A."/>
            <person name="Larsen D."/>
            <person name="Krusor M."/>
            <person name="Yao A.I."/>
            <person name="Wu D."/>
            <person name="Madern D."/>
            <person name="Eisen J.A."/>
            <person name="Darling A.E."/>
            <person name="Facciotti M.T."/>
        </authorList>
    </citation>
    <scope>NUCLEOTIDE SEQUENCE [LARGE SCALE GENOMIC DNA]</scope>
    <source>
        <strain evidence="3 4">JCM 12890</strain>
    </source>
</reference>
<gene>
    <name evidence="3" type="ORF">C485_00760</name>
</gene>
<dbReference type="Pfam" id="PF04909">
    <property type="entry name" value="Amidohydro_2"/>
    <property type="match status" value="1"/>
</dbReference>
<feature type="domain" description="Amidohydrolase-related" evidence="2">
    <location>
        <begin position="80"/>
        <end position="371"/>
    </location>
</feature>
<dbReference type="PANTHER" id="PTHR21240:SF28">
    <property type="entry name" value="ISO-OROTATE DECARBOXYLASE (EUROFUNG)"/>
    <property type="match status" value="1"/>
</dbReference>
<sequence>MGAKKQAISSVNDLHPVVDTDLHLTEQQDDILPYLEEPFNKILDVNNQGKRGQVEGGYLSQLYPSAGHLTPTDTGRAETDDVRSPEDVERAMELLTLDDAILTPGLNLRLGLVHHDELAAGFMTAYNNWLLDTILDEGYHGAMVVTPQKPEKSAEEIDRLVDESRIKAVMIPGGGVHPPLGREQYFPIYDAAENAGLPVMIHNAATGIVGNYPIQWRGTKRYIEVHVPYHSAEQMWHISTMLTNGIPVRFPDLDFVIQESGIGWIPYFMRRYDNEYSKKQNDAPLLEKRPSDYIRDQFFFTSQPTEGIDDPEYLCHTIRMFDGAENLMFSTDYPHYDFDYTDTLLSSLRTEFDDDEIQNIYGRTASNVFDL</sequence>
<evidence type="ECO:0000313" key="4">
    <source>
        <dbReference type="Proteomes" id="UP000011511"/>
    </source>
</evidence>
<protein>
    <submittedName>
        <fullName evidence="3">Amidohydrolase 2</fullName>
    </submittedName>
</protein>
<comment type="caution">
    <text evidence="3">The sequence shown here is derived from an EMBL/GenBank/DDBJ whole genome shotgun (WGS) entry which is preliminary data.</text>
</comment>
<evidence type="ECO:0000256" key="1">
    <source>
        <dbReference type="ARBA" id="ARBA00023239"/>
    </source>
</evidence>